<evidence type="ECO:0000256" key="2">
    <source>
        <dbReference type="ARBA" id="ARBA00023157"/>
    </source>
</evidence>
<dbReference type="SMART" id="SM00409">
    <property type="entry name" value="IG"/>
    <property type="match status" value="2"/>
</dbReference>
<dbReference type="STRING" id="10141.ENSCPOP00000032915"/>
<dbReference type="InterPro" id="IPR013151">
    <property type="entry name" value="Immunoglobulin_dom"/>
</dbReference>
<keyword evidence="4" id="KW-0472">Membrane</keyword>
<dbReference type="Bgee" id="ENSCPOG00000030847">
    <property type="expression patterns" value="Expressed in liver and 1 other cell type or tissue"/>
</dbReference>
<dbReference type="GO" id="GO:0005886">
    <property type="term" value="C:plasma membrane"/>
    <property type="evidence" value="ECO:0007669"/>
    <property type="project" value="TreeGrafter"/>
</dbReference>
<reference evidence="7" key="3">
    <citation type="submission" date="2025-09" db="UniProtKB">
        <authorList>
            <consortium name="Ensembl"/>
        </authorList>
    </citation>
    <scope>IDENTIFICATION</scope>
    <source>
        <strain evidence="7">2N</strain>
    </source>
</reference>
<keyword evidence="2" id="KW-1015">Disulfide bond</keyword>
<feature type="signal peptide" evidence="5">
    <location>
        <begin position="1"/>
        <end position="16"/>
    </location>
</feature>
<dbReference type="VEuPathDB" id="HostDB:ENSCPOG00000030847"/>
<evidence type="ECO:0000259" key="6">
    <source>
        <dbReference type="PROSITE" id="PS50835"/>
    </source>
</evidence>
<keyword evidence="4" id="KW-1133">Transmembrane helix</keyword>
<reference evidence="7" key="2">
    <citation type="submission" date="2025-08" db="UniProtKB">
        <authorList>
            <consortium name="Ensembl"/>
        </authorList>
    </citation>
    <scope>IDENTIFICATION</scope>
    <source>
        <strain evidence="7">2N</strain>
    </source>
</reference>
<dbReference type="GO" id="GO:0032396">
    <property type="term" value="F:inhibitory MHC class I receptor activity"/>
    <property type="evidence" value="ECO:0007669"/>
    <property type="project" value="TreeGrafter"/>
</dbReference>
<accession>A0A286Y5Q8</accession>
<dbReference type="PANTHER" id="PTHR11738:SF187">
    <property type="entry name" value="LEUKOCYTE IMMUNOGLOBULIN-LIKE RECEPTOR SUBFAMILY A MEMBER 6-RELATED"/>
    <property type="match status" value="1"/>
</dbReference>
<dbReference type="InterPro" id="IPR036179">
    <property type="entry name" value="Ig-like_dom_sf"/>
</dbReference>
<dbReference type="Ensembl" id="ENSCPOT00000039892.1">
    <property type="protein sequence ID" value="ENSCPOP00000032915.1"/>
    <property type="gene ID" value="ENSCPOG00000030847.1"/>
</dbReference>
<dbReference type="Proteomes" id="UP000005447">
    <property type="component" value="Unassembled WGS sequence"/>
</dbReference>
<feature type="transmembrane region" description="Helical" evidence="4">
    <location>
        <begin position="444"/>
        <end position="462"/>
    </location>
</feature>
<dbReference type="PROSITE" id="PS50835">
    <property type="entry name" value="IG_LIKE"/>
    <property type="match status" value="1"/>
</dbReference>
<dbReference type="OMA" id="IPKANAH"/>
<dbReference type="InterPro" id="IPR013783">
    <property type="entry name" value="Ig-like_fold"/>
</dbReference>
<dbReference type="Pfam" id="PF00047">
    <property type="entry name" value="ig"/>
    <property type="match status" value="1"/>
</dbReference>
<evidence type="ECO:0000313" key="7">
    <source>
        <dbReference type="Ensembl" id="ENSCPOP00000032915.1"/>
    </source>
</evidence>
<keyword evidence="1 5" id="KW-0732">Signal</keyword>
<feature type="chain" id="PRO_5011448666" description="Ig-like domain-containing protein" evidence="5">
    <location>
        <begin position="17"/>
        <end position="477"/>
    </location>
</feature>
<keyword evidence="8" id="KW-1185">Reference proteome</keyword>
<feature type="domain" description="Ig-like" evidence="6">
    <location>
        <begin position="124"/>
        <end position="196"/>
    </location>
</feature>
<evidence type="ECO:0000256" key="1">
    <source>
        <dbReference type="ARBA" id="ARBA00022729"/>
    </source>
</evidence>
<dbReference type="GO" id="GO:0019221">
    <property type="term" value="P:cytokine-mediated signaling pathway"/>
    <property type="evidence" value="ECO:0007669"/>
    <property type="project" value="TreeGrafter"/>
</dbReference>
<evidence type="ECO:0000256" key="5">
    <source>
        <dbReference type="SAM" id="SignalP"/>
    </source>
</evidence>
<sequence length="477" mass="52451">MPATLTALLCIGLNLGTRTQVQSGTLPKPRLGSKSGSVIPQGKPVTLWCEWTLGAQEYGLYKKGSQEPWIKNTSLELKNSALFFISSMTQQHAGLHRCYYRVPFGLSEGSEPLELVVTGIYSKPSLSALPSPVVNSGGSVTLQCGSQLGFDRFILTKEGGDKHSWTQDSQKDSSGQFQALFPVDPVTPSHGWSFRCYGCYWNQPQVWSEPSDPLELHISGSLPKPKLQAQPGSVIPWRSPVTLWCEGTLEAQQYYVFREGSPAFSETKMSPGPRNKAMFFIPSMKEDDAGRYHCYYHSTEGWSELSDALELVVTGVYSRPSLSALFGPVVTSGGNMTLKCVSWEQFDRFILTKEGGDKLCWTLNSQRGPSGQVHALFTVSPVIPRQRWMFRCYGCYNTNTQVWSKPSDVMEPLMSGAAETISTSQNSSEPKTGSQPQDYTVGNLIQMGLAGLALVAFGILLFQAHYSQGRTQDAASI</sequence>
<dbReference type="OrthoDB" id="9427497at2759"/>
<reference evidence="8" key="1">
    <citation type="journal article" date="2011" name="Nature">
        <title>A high-resolution map of human evolutionary constraint using 29 mammals.</title>
        <authorList>
            <person name="Lindblad-Toh K."/>
            <person name="Garber M."/>
            <person name="Zuk O."/>
            <person name="Lin M.F."/>
            <person name="Parker B.J."/>
            <person name="Washietl S."/>
            <person name="Kheradpour P."/>
            <person name="Ernst J."/>
            <person name="Jordan G."/>
            <person name="Mauceli E."/>
            <person name="Ward L.D."/>
            <person name="Lowe C.B."/>
            <person name="Holloway A.K."/>
            <person name="Clamp M."/>
            <person name="Gnerre S."/>
            <person name="Alfoldi J."/>
            <person name="Beal K."/>
            <person name="Chang J."/>
            <person name="Clawson H."/>
            <person name="Cuff J."/>
            <person name="Di Palma F."/>
            <person name="Fitzgerald S."/>
            <person name="Flicek P."/>
            <person name="Guttman M."/>
            <person name="Hubisz M.J."/>
            <person name="Jaffe D.B."/>
            <person name="Jungreis I."/>
            <person name="Kent W.J."/>
            <person name="Kostka D."/>
            <person name="Lara M."/>
            <person name="Martins A.L."/>
            <person name="Massingham T."/>
            <person name="Moltke I."/>
            <person name="Raney B.J."/>
            <person name="Rasmussen M.D."/>
            <person name="Robinson J."/>
            <person name="Stark A."/>
            <person name="Vilella A.J."/>
            <person name="Wen J."/>
            <person name="Xie X."/>
            <person name="Zody M.C."/>
            <person name="Baldwin J."/>
            <person name="Bloom T."/>
            <person name="Chin C.W."/>
            <person name="Heiman D."/>
            <person name="Nicol R."/>
            <person name="Nusbaum C."/>
            <person name="Young S."/>
            <person name="Wilkinson J."/>
            <person name="Worley K.C."/>
            <person name="Kovar C.L."/>
            <person name="Muzny D.M."/>
            <person name="Gibbs R.A."/>
            <person name="Cree A."/>
            <person name="Dihn H.H."/>
            <person name="Fowler G."/>
            <person name="Jhangiani S."/>
            <person name="Joshi V."/>
            <person name="Lee S."/>
            <person name="Lewis L.R."/>
            <person name="Nazareth L.V."/>
            <person name="Okwuonu G."/>
            <person name="Santibanez J."/>
            <person name="Warren W.C."/>
            <person name="Mardis E.R."/>
            <person name="Weinstock G.M."/>
            <person name="Wilson R.K."/>
            <person name="Delehaunty K."/>
            <person name="Dooling D."/>
            <person name="Fronik C."/>
            <person name="Fulton L."/>
            <person name="Fulton B."/>
            <person name="Graves T."/>
            <person name="Minx P."/>
            <person name="Sodergren E."/>
            <person name="Birney E."/>
            <person name="Margulies E.H."/>
            <person name="Herrero J."/>
            <person name="Green E.D."/>
            <person name="Haussler D."/>
            <person name="Siepel A."/>
            <person name="Goldman N."/>
            <person name="Pollard K.S."/>
            <person name="Pedersen J.S."/>
            <person name="Lander E.S."/>
            <person name="Kellis M."/>
        </authorList>
    </citation>
    <scope>NUCLEOTIDE SEQUENCE [LARGE SCALE GENOMIC DNA]</scope>
    <source>
        <strain evidence="8">2N</strain>
    </source>
</reference>
<organism evidence="7 8">
    <name type="scientific">Cavia porcellus</name>
    <name type="common">Guinea pig</name>
    <dbReference type="NCBI Taxonomy" id="10141"/>
    <lineage>
        <taxon>Eukaryota</taxon>
        <taxon>Metazoa</taxon>
        <taxon>Chordata</taxon>
        <taxon>Craniata</taxon>
        <taxon>Vertebrata</taxon>
        <taxon>Euteleostomi</taxon>
        <taxon>Mammalia</taxon>
        <taxon>Eutheria</taxon>
        <taxon>Euarchontoglires</taxon>
        <taxon>Glires</taxon>
        <taxon>Rodentia</taxon>
        <taxon>Hystricomorpha</taxon>
        <taxon>Caviidae</taxon>
        <taxon>Cavia</taxon>
    </lineage>
</organism>
<dbReference type="GO" id="GO:0002764">
    <property type="term" value="P:immune response-regulating signaling pathway"/>
    <property type="evidence" value="ECO:0007669"/>
    <property type="project" value="TreeGrafter"/>
</dbReference>
<dbReference type="GeneID" id="100718571"/>
<dbReference type="PANTHER" id="PTHR11738">
    <property type="entry name" value="MHC CLASS I NK CELL RECEPTOR"/>
    <property type="match status" value="1"/>
</dbReference>
<name>A0A286Y5Q8_CAVPO</name>
<keyword evidence="4" id="KW-0812">Transmembrane</keyword>
<dbReference type="InParanoid" id="A0A286Y5Q8"/>
<dbReference type="Gene3D" id="2.60.40.10">
    <property type="entry name" value="Immunoglobulins"/>
    <property type="match status" value="4"/>
</dbReference>
<dbReference type="InterPro" id="IPR007110">
    <property type="entry name" value="Ig-like_dom"/>
</dbReference>
<protein>
    <recommendedName>
        <fullName evidence="6">Ig-like domain-containing protein</fullName>
    </recommendedName>
</protein>
<evidence type="ECO:0000256" key="3">
    <source>
        <dbReference type="ARBA" id="ARBA00023319"/>
    </source>
</evidence>
<dbReference type="FunFam" id="2.60.40.10:FF:000049">
    <property type="entry name" value="Leukocyte immunoglobulin-like receptor subfamily B member 1"/>
    <property type="match status" value="4"/>
</dbReference>
<dbReference type="Pfam" id="PF13895">
    <property type="entry name" value="Ig_2"/>
    <property type="match status" value="2"/>
</dbReference>
<dbReference type="GeneTree" id="ENSGT01100000263478"/>
<evidence type="ECO:0000313" key="8">
    <source>
        <dbReference type="Proteomes" id="UP000005447"/>
    </source>
</evidence>
<dbReference type="KEGG" id="cpoc:100718571"/>
<dbReference type="AlphaFoldDB" id="A0A286Y5Q8"/>
<keyword evidence="3" id="KW-0393">Immunoglobulin domain</keyword>
<gene>
    <name evidence="7" type="primary">LOC100718571</name>
</gene>
<proteinExistence type="predicted"/>
<dbReference type="InterPro" id="IPR003599">
    <property type="entry name" value="Ig_sub"/>
</dbReference>
<dbReference type="InterPro" id="IPR050412">
    <property type="entry name" value="Ig-like_Receptors_ImmuneReg"/>
</dbReference>
<evidence type="ECO:0000256" key="4">
    <source>
        <dbReference type="SAM" id="Phobius"/>
    </source>
</evidence>
<dbReference type="EMBL" id="AAKN02046232">
    <property type="status" value="NOT_ANNOTATED_CDS"/>
    <property type="molecule type" value="Genomic_DNA"/>
</dbReference>
<dbReference type="SUPFAM" id="SSF48726">
    <property type="entry name" value="Immunoglobulin"/>
    <property type="match status" value="4"/>
</dbReference>